<sequence length="56" mass="6187">MWRDGLAKQDSDRRKQLAMVLNAVSLGPRIAQSPSPLWLLLGAELTIRISKTSAPE</sequence>
<dbReference type="Proteomes" id="UP000192330">
    <property type="component" value="Unassembled WGS sequence"/>
</dbReference>
<protein>
    <submittedName>
        <fullName evidence="1">Uncharacterized protein</fullName>
    </submittedName>
</protein>
<dbReference type="EMBL" id="FWYD01000005">
    <property type="protein sequence ID" value="SMC76786.1"/>
    <property type="molecule type" value="Genomic_DNA"/>
</dbReference>
<dbReference type="AlphaFoldDB" id="A0A1W2BVQ5"/>
<evidence type="ECO:0000313" key="2">
    <source>
        <dbReference type="Proteomes" id="UP000192330"/>
    </source>
</evidence>
<gene>
    <name evidence="1" type="ORF">SAMN06295998_10511</name>
</gene>
<name>A0A1W2BVQ5_9RHOB</name>
<dbReference type="STRING" id="1387277.SAMN06295998_10511"/>
<organism evidence="1 2">
    <name type="scientific">Primorskyibacter flagellatus</name>
    <dbReference type="NCBI Taxonomy" id="1387277"/>
    <lineage>
        <taxon>Bacteria</taxon>
        <taxon>Pseudomonadati</taxon>
        <taxon>Pseudomonadota</taxon>
        <taxon>Alphaproteobacteria</taxon>
        <taxon>Rhodobacterales</taxon>
        <taxon>Roseobacteraceae</taxon>
        <taxon>Primorskyibacter</taxon>
    </lineage>
</organism>
<reference evidence="1 2" key="1">
    <citation type="submission" date="2017-04" db="EMBL/GenBank/DDBJ databases">
        <authorList>
            <person name="Afonso C.L."/>
            <person name="Miller P.J."/>
            <person name="Scott M.A."/>
            <person name="Spackman E."/>
            <person name="Goraichik I."/>
            <person name="Dimitrov K.M."/>
            <person name="Suarez D.L."/>
            <person name="Swayne D.E."/>
        </authorList>
    </citation>
    <scope>NUCLEOTIDE SEQUENCE [LARGE SCALE GENOMIC DNA]</scope>
    <source>
        <strain evidence="1 2">CGMCC 1.12644</strain>
    </source>
</reference>
<proteinExistence type="predicted"/>
<accession>A0A1W2BVQ5</accession>
<evidence type="ECO:0000313" key="1">
    <source>
        <dbReference type="EMBL" id="SMC76786.1"/>
    </source>
</evidence>
<keyword evidence="2" id="KW-1185">Reference proteome</keyword>